<evidence type="ECO:0000313" key="2">
    <source>
        <dbReference type="Proteomes" id="UP000254601"/>
    </source>
</evidence>
<proteinExistence type="predicted"/>
<keyword evidence="2" id="KW-1185">Reference proteome</keyword>
<dbReference type="AlphaFoldDB" id="A0A380MZT1"/>
<gene>
    <name evidence="1" type="ORF">NCTC13337_02637</name>
</gene>
<name>A0A380MZT1_9GAMM</name>
<evidence type="ECO:0000313" key="1">
    <source>
        <dbReference type="EMBL" id="SUO97822.1"/>
    </source>
</evidence>
<reference evidence="1 2" key="1">
    <citation type="submission" date="2018-06" db="EMBL/GenBank/DDBJ databases">
        <authorList>
            <consortium name="Pathogen Informatics"/>
            <person name="Doyle S."/>
        </authorList>
    </citation>
    <scope>NUCLEOTIDE SEQUENCE [LARGE SCALE GENOMIC DNA]</scope>
    <source>
        <strain evidence="1 2">NCTC13337</strain>
    </source>
</reference>
<sequence length="63" mass="7380">MNIDKKEMKIVYWEGGLFQHEVEAIEKIKESFSEFGKQKKTFKGQGLDSLIVKSAKKQNVIYR</sequence>
<dbReference type="EMBL" id="UHIC01000001">
    <property type="protein sequence ID" value="SUO97822.1"/>
    <property type="molecule type" value="Genomic_DNA"/>
</dbReference>
<dbReference type="RefSeq" id="WP_072576546.1">
    <property type="nucleotide sequence ID" value="NZ_LWHB01000083.1"/>
</dbReference>
<accession>A0A380MZT1</accession>
<protein>
    <submittedName>
        <fullName evidence="1">Uncharacterized protein</fullName>
    </submittedName>
</protein>
<organism evidence="1 2">
    <name type="scientific">Suttonella ornithocola</name>
    <dbReference type="NCBI Taxonomy" id="279832"/>
    <lineage>
        <taxon>Bacteria</taxon>
        <taxon>Pseudomonadati</taxon>
        <taxon>Pseudomonadota</taxon>
        <taxon>Gammaproteobacteria</taxon>
        <taxon>Cardiobacteriales</taxon>
        <taxon>Cardiobacteriaceae</taxon>
        <taxon>Suttonella</taxon>
    </lineage>
</organism>
<dbReference type="Proteomes" id="UP000254601">
    <property type="component" value="Unassembled WGS sequence"/>
</dbReference>